<dbReference type="Pfam" id="PF00294">
    <property type="entry name" value="PfkB"/>
    <property type="match status" value="1"/>
</dbReference>
<dbReference type="CDD" id="cd01166">
    <property type="entry name" value="KdgK"/>
    <property type="match status" value="1"/>
</dbReference>
<dbReference type="InterPro" id="IPR011611">
    <property type="entry name" value="PfkB_dom"/>
</dbReference>
<dbReference type="SUPFAM" id="SSF53613">
    <property type="entry name" value="Ribokinase-like"/>
    <property type="match status" value="1"/>
</dbReference>
<feature type="domain" description="Carbohydrate kinase PfkB" evidence="6">
    <location>
        <begin position="19"/>
        <end position="304"/>
    </location>
</feature>
<dbReference type="EMBL" id="AZSI01000014">
    <property type="protein sequence ID" value="KEY63004.1"/>
    <property type="molecule type" value="Genomic_DNA"/>
</dbReference>
<organism evidence="7 8">
    <name type="scientific">Lactococcus cremoris subsp. cremoris GE214</name>
    <dbReference type="NCBI Taxonomy" id="1415168"/>
    <lineage>
        <taxon>Bacteria</taxon>
        <taxon>Bacillati</taxon>
        <taxon>Bacillota</taxon>
        <taxon>Bacilli</taxon>
        <taxon>Lactobacillales</taxon>
        <taxon>Streptococcaceae</taxon>
        <taxon>Lactococcus</taxon>
        <taxon>Lactococcus cremoris subsp. cremoris</taxon>
    </lineage>
</organism>
<keyword evidence="4 7" id="KW-0418">Kinase</keyword>
<evidence type="ECO:0000313" key="7">
    <source>
        <dbReference type="EMBL" id="KEY63004.1"/>
    </source>
</evidence>
<dbReference type="AlphaFoldDB" id="A0A084ACH5"/>
<dbReference type="Gene3D" id="3.40.1190.20">
    <property type="match status" value="1"/>
</dbReference>
<accession>A0A084ACH5</accession>
<dbReference type="PANTHER" id="PTHR43085:SF1">
    <property type="entry name" value="PSEUDOURIDINE KINASE-RELATED"/>
    <property type="match status" value="1"/>
</dbReference>
<dbReference type="Proteomes" id="UP000028401">
    <property type="component" value="Unassembled WGS sequence"/>
</dbReference>
<evidence type="ECO:0000256" key="1">
    <source>
        <dbReference type="ARBA" id="ARBA00010688"/>
    </source>
</evidence>
<dbReference type="InterPro" id="IPR050306">
    <property type="entry name" value="PfkB_Carbo_kinase"/>
</dbReference>
<sequence>MSEFITIGEPLVVLASENQDISLEAAERFSKYLAGAELNVAIGMSRLGHEATYISKVGDDSFGNFIIESVKKAEIETTYLTKDKNYSTGFYLKQKVSDGDPTVDYYRKNSAAANLSSSELGTIDLSEIKIAHLSGIFPALSKTSLKTFQTFNQKLNEANILTIFDPNLRPVLWDNQEKMIRTINDLAKRSQIILPGINEGEILTGSSEPEKIADFYLKQSPLTKIVVVKLGAEGAFAKLKSGESFTLSGFKVTKVIDTVGAGDGFAVGLESALLEGKTLKEAVKRACAVGALAVQSSGDSEGYPAKEELEAFYKEK</sequence>
<keyword evidence="3" id="KW-0547">Nucleotide-binding</keyword>
<evidence type="ECO:0000256" key="3">
    <source>
        <dbReference type="ARBA" id="ARBA00022741"/>
    </source>
</evidence>
<dbReference type="PANTHER" id="PTHR43085">
    <property type="entry name" value="HEXOKINASE FAMILY MEMBER"/>
    <property type="match status" value="1"/>
</dbReference>
<dbReference type="GO" id="GO:0005524">
    <property type="term" value="F:ATP binding"/>
    <property type="evidence" value="ECO:0007669"/>
    <property type="project" value="UniProtKB-KW"/>
</dbReference>
<evidence type="ECO:0000256" key="5">
    <source>
        <dbReference type="ARBA" id="ARBA00022840"/>
    </source>
</evidence>
<evidence type="ECO:0000256" key="4">
    <source>
        <dbReference type="ARBA" id="ARBA00022777"/>
    </source>
</evidence>
<dbReference type="RefSeq" id="WP_042747885.1">
    <property type="nucleotide sequence ID" value="NZ_AZSI01000014.1"/>
</dbReference>
<gene>
    <name evidence="7" type="ORF">U725_00681</name>
</gene>
<evidence type="ECO:0000256" key="2">
    <source>
        <dbReference type="ARBA" id="ARBA00022679"/>
    </source>
</evidence>
<protein>
    <submittedName>
        <fullName evidence="7">2-dehydro-3-deoxygluconokinase</fullName>
    </submittedName>
</protein>
<dbReference type="PATRIC" id="fig|1415168.3.peg.722"/>
<name>A0A084ACH5_LACLC</name>
<keyword evidence="5" id="KW-0067">ATP-binding</keyword>
<dbReference type="InterPro" id="IPR029056">
    <property type="entry name" value="Ribokinase-like"/>
</dbReference>
<evidence type="ECO:0000313" key="8">
    <source>
        <dbReference type="Proteomes" id="UP000028401"/>
    </source>
</evidence>
<comment type="similarity">
    <text evidence="1">Belongs to the carbohydrate kinase PfkB family.</text>
</comment>
<evidence type="ECO:0000259" key="6">
    <source>
        <dbReference type="Pfam" id="PF00294"/>
    </source>
</evidence>
<comment type="caution">
    <text evidence="7">The sequence shown here is derived from an EMBL/GenBank/DDBJ whole genome shotgun (WGS) entry which is preliminary data.</text>
</comment>
<dbReference type="GO" id="GO:0016301">
    <property type="term" value="F:kinase activity"/>
    <property type="evidence" value="ECO:0007669"/>
    <property type="project" value="UniProtKB-KW"/>
</dbReference>
<reference evidence="7 8" key="1">
    <citation type="submission" date="2014-06" db="EMBL/GenBank/DDBJ databases">
        <title>Draft genome sequence of the putrescine producing strain Lactococcus lactis subsp cremoris GE214.</title>
        <authorList>
            <person name="Ladero V."/>
            <person name="Linares D.M."/>
            <person name="del Rio B."/>
            <person name="Mayo B."/>
            <person name="Martin M.C."/>
            <person name="Fernandez M."/>
            <person name="Alvarez M.A."/>
        </authorList>
    </citation>
    <scope>NUCLEOTIDE SEQUENCE [LARGE SCALE GENOMIC DNA]</scope>
    <source>
        <strain evidence="7 8">GE214</strain>
    </source>
</reference>
<keyword evidence="2" id="KW-0808">Transferase</keyword>
<proteinExistence type="inferred from homology"/>